<name>A0A0E9RCQ0_ANGAN</name>
<dbReference type="EMBL" id="GBXM01082342">
    <property type="protein sequence ID" value="JAH26235.1"/>
    <property type="molecule type" value="Transcribed_RNA"/>
</dbReference>
<organism evidence="1">
    <name type="scientific">Anguilla anguilla</name>
    <name type="common">European freshwater eel</name>
    <name type="synonym">Muraena anguilla</name>
    <dbReference type="NCBI Taxonomy" id="7936"/>
    <lineage>
        <taxon>Eukaryota</taxon>
        <taxon>Metazoa</taxon>
        <taxon>Chordata</taxon>
        <taxon>Craniata</taxon>
        <taxon>Vertebrata</taxon>
        <taxon>Euteleostomi</taxon>
        <taxon>Actinopterygii</taxon>
        <taxon>Neopterygii</taxon>
        <taxon>Teleostei</taxon>
        <taxon>Anguilliformes</taxon>
        <taxon>Anguillidae</taxon>
        <taxon>Anguilla</taxon>
    </lineage>
</organism>
<accession>A0A0E9RCQ0</accession>
<proteinExistence type="predicted"/>
<reference evidence="1" key="2">
    <citation type="journal article" date="2015" name="Fish Shellfish Immunol.">
        <title>Early steps in the European eel (Anguilla anguilla)-Vibrio vulnificus interaction in the gills: Role of the RtxA13 toxin.</title>
        <authorList>
            <person name="Callol A."/>
            <person name="Pajuelo D."/>
            <person name="Ebbesson L."/>
            <person name="Teles M."/>
            <person name="MacKenzie S."/>
            <person name="Amaro C."/>
        </authorList>
    </citation>
    <scope>NUCLEOTIDE SEQUENCE</scope>
</reference>
<reference evidence="1" key="1">
    <citation type="submission" date="2014-11" db="EMBL/GenBank/DDBJ databases">
        <authorList>
            <person name="Amaro Gonzalez C."/>
        </authorList>
    </citation>
    <scope>NUCLEOTIDE SEQUENCE</scope>
</reference>
<protein>
    <submittedName>
        <fullName evidence="1">Uncharacterized protein</fullName>
    </submittedName>
</protein>
<dbReference type="AlphaFoldDB" id="A0A0E9RCQ0"/>
<sequence>MAVSGVPLALDIPHFIYLLCHYFLKAEKQFMKTSHWLCALQVILRDVINE</sequence>
<evidence type="ECO:0000313" key="1">
    <source>
        <dbReference type="EMBL" id="JAH26235.1"/>
    </source>
</evidence>